<dbReference type="KEGG" id="nsr:NS506_00033"/>
<dbReference type="GO" id="GO:0008924">
    <property type="term" value="F:L-malate dehydrogenase (quinone) activity"/>
    <property type="evidence" value="ECO:0007669"/>
    <property type="project" value="UniProtKB-UniRule"/>
</dbReference>
<dbReference type="SUPFAM" id="SSF51905">
    <property type="entry name" value="FAD/NAD(P)-binding domain"/>
    <property type="match status" value="1"/>
</dbReference>
<keyword evidence="4 8" id="KW-0816">Tricarboxylic acid cycle</keyword>
<dbReference type="GO" id="GO:0006099">
    <property type="term" value="P:tricarboxylic acid cycle"/>
    <property type="evidence" value="ECO:0007669"/>
    <property type="project" value="UniProtKB-UniRule"/>
</dbReference>
<dbReference type="HAMAP" id="MF_00212">
    <property type="entry name" value="MQO"/>
    <property type="match status" value="1"/>
</dbReference>
<evidence type="ECO:0000256" key="2">
    <source>
        <dbReference type="ARBA" id="ARBA00001974"/>
    </source>
</evidence>
<comment type="similarity">
    <text evidence="8">Belongs to the MQO family.</text>
</comment>
<proteinExistence type="inferred from homology"/>
<dbReference type="Gene3D" id="3.50.50.60">
    <property type="entry name" value="FAD/NAD(P)-binding domain"/>
    <property type="match status" value="1"/>
</dbReference>
<dbReference type="PANTHER" id="PTHR13847">
    <property type="entry name" value="SARCOSINE DEHYDROGENASE-RELATED"/>
    <property type="match status" value="1"/>
</dbReference>
<dbReference type="EMBL" id="CP017839">
    <property type="protein sequence ID" value="APA94124.1"/>
    <property type="molecule type" value="Genomic_DNA"/>
</dbReference>
<keyword evidence="5 8" id="KW-0285">Flavoprotein</keyword>
<dbReference type="InterPro" id="IPR036188">
    <property type="entry name" value="FAD/NAD-bd_sf"/>
</dbReference>
<dbReference type="Gene3D" id="3.30.9.10">
    <property type="entry name" value="D-Amino Acid Oxidase, subunit A, domain 2"/>
    <property type="match status" value="1"/>
</dbReference>
<reference evidence="9 10" key="1">
    <citation type="submission" date="2016-10" db="EMBL/GenBank/DDBJ databases">
        <title>Genome sequence of Nocardia seriolae strain EM150506, isolated from Anguila japonica.</title>
        <authorList>
            <person name="Han H.-J."/>
        </authorList>
    </citation>
    <scope>NUCLEOTIDE SEQUENCE [LARGE SCALE GENOMIC DNA]</scope>
    <source>
        <strain evidence="9 10">EM150506</strain>
    </source>
</reference>
<gene>
    <name evidence="8" type="primary">mqo</name>
    <name evidence="9" type="ORF">NS506_00033</name>
</gene>
<evidence type="ECO:0000256" key="4">
    <source>
        <dbReference type="ARBA" id="ARBA00022532"/>
    </source>
</evidence>
<keyword evidence="7 8" id="KW-0560">Oxidoreductase</keyword>
<comment type="pathway">
    <text evidence="3 8">Carbohydrate metabolism; tricarboxylic acid cycle; oxaloacetate from (S)-malate (quinone route): step 1/1.</text>
</comment>
<dbReference type="AlphaFoldDB" id="A0ABC8AJ54"/>
<evidence type="ECO:0000256" key="6">
    <source>
        <dbReference type="ARBA" id="ARBA00022827"/>
    </source>
</evidence>
<evidence type="ECO:0000256" key="8">
    <source>
        <dbReference type="HAMAP-Rule" id="MF_00212"/>
    </source>
</evidence>
<evidence type="ECO:0000256" key="1">
    <source>
        <dbReference type="ARBA" id="ARBA00001139"/>
    </source>
</evidence>
<dbReference type="NCBIfam" id="NF003606">
    <property type="entry name" value="PRK05257.2-1"/>
    <property type="match status" value="1"/>
</dbReference>
<evidence type="ECO:0000256" key="3">
    <source>
        <dbReference type="ARBA" id="ARBA00005012"/>
    </source>
</evidence>
<comment type="cofactor">
    <cofactor evidence="2 8">
        <name>FAD</name>
        <dbReference type="ChEBI" id="CHEBI:57692"/>
    </cofactor>
</comment>
<evidence type="ECO:0000313" key="9">
    <source>
        <dbReference type="EMBL" id="APA94124.1"/>
    </source>
</evidence>
<dbReference type="RefSeq" id="WP_071343320.1">
    <property type="nucleotide sequence ID" value="NZ_CP017839.1"/>
</dbReference>
<comment type="catalytic activity">
    <reaction evidence="1 8">
        <text>(S)-malate + a quinone = a quinol + oxaloacetate</text>
        <dbReference type="Rhea" id="RHEA:46012"/>
        <dbReference type="ChEBI" id="CHEBI:15589"/>
        <dbReference type="ChEBI" id="CHEBI:16452"/>
        <dbReference type="ChEBI" id="CHEBI:24646"/>
        <dbReference type="ChEBI" id="CHEBI:132124"/>
        <dbReference type="EC" id="1.1.5.4"/>
    </reaction>
</comment>
<dbReference type="InterPro" id="IPR006231">
    <property type="entry name" value="MQO"/>
</dbReference>
<evidence type="ECO:0000313" key="10">
    <source>
        <dbReference type="Proteomes" id="UP000180166"/>
    </source>
</evidence>
<keyword evidence="6 8" id="KW-0274">FAD</keyword>
<protein>
    <recommendedName>
        <fullName evidence="8">Probable malate:quinone oxidoreductase</fullName>
        <ecNumber evidence="8">1.1.5.4</ecNumber>
    </recommendedName>
    <alternativeName>
        <fullName evidence="8">MQO</fullName>
    </alternativeName>
    <alternativeName>
        <fullName evidence="8">Malate dehydrogenase [quinone]</fullName>
    </alternativeName>
</protein>
<dbReference type="NCBIfam" id="NF003611">
    <property type="entry name" value="PRK05257.3-2"/>
    <property type="match status" value="1"/>
</dbReference>
<accession>A0ABC8AJ54</accession>
<dbReference type="Pfam" id="PF06039">
    <property type="entry name" value="Mqo"/>
    <property type="match status" value="1"/>
</dbReference>
<evidence type="ECO:0000256" key="5">
    <source>
        <dbReference type="ARBA" id="ARBA00022630"/>
    </source>
</evidence>
<organism evidence="9 10">
    <name type="scientific">Nocardia seriolae</name>
    <dbReference type="NCBI Taxonomy" id="37332"/>
    <lineage>
        <taxon>Bacteria</taxon>
        <taxon>Bacillati</taxon>
        <taxon>Actinomycetota</taxon>
        <taxon>Actinomycetes</taxon>
        <taxon>Mycobacteriales</taxon>
        <taxon>Nocardiaceae</taxon>
        <taxon>Nocardia</taxon>
    </lineage>
</organism>
<dbReference type="NCBIfam" id="TIGR01320">
    <property type="entry name" value="mal_quin_oxido"/>
    <property type="match status" value="1"/>
</dbReference>
<name>A0ABC8AJ54_9NOCA</name>
<dbReference type="EC" id="1.1.5.4" evidence="8"/>
<dbReference type="Proteomes" id="UP000180166">
    <property type="component" value="Chromosome"/>
</dbReference>
<sequence>MTTRTQPLRPYDVVLIGGGIMSATLAVMLKHLEPSWTIAVYERLPEVGREASAAWNNAGTGHSGLCELDYTVENPDGSIDIGPAVELNEQFQLTRQLWASLVQNGILRDPSTFINPVPHMTLARGDAEVDFLRRRHETLSAHHLFASMRFSDDPKVIGEWAPLLTAGRADGEPIAATRDITGSDIDFGELTVQLFHWLRWRDVEIHRNCEVRGLRRNNDGTWQLRVDWRTDNDRLTRKVDARFVFAGAGGWALKVLQKAGIPEAHGYGLLPVSGRFLRCDNPEVIAAHDAKVYGRGPVGAPSISMPHLDTRLVNGRRSLLFGPYPGANPRFLKGGSLFDAPASLRPDNLAPLGAMLRQNRDLAWLLVSQLASTRKKKLAALREFVPEARAADWTMITAGQRAQIVKPDPERGGVLEFGTEVVASHDGSIAAVLGATPGASTAPVVLLEVLERCFPRYSHLWEPRLRSLMPTLGRSLAKDPRLARQTMADTAEALGLEGRVVG</sequence>
<dbReference type="PANTHER" id="PTHR13847:SF277">
    <property type="entry name" value="MALATE:QUINONE OXIDOREDUCTASE"/>
    <property type="match status" value="1"/>
</dbReference>
<evidence type="ECO:0000256" key="7">
    <source>
        <dbReference type="ARBA" id="ARBA00023002"/>
    </source>
</evidence>